<dbReference type="PRINTS" id="PR01264">
    <property type="entry name" value="MECHCHANNEL"/>
</dbReference>
<proteinExistence type="inferred from homology"/>
<evidence type="ECO:0000313" key="11">
    <source>
        <dbReference type="Proteomes" id="UP000245618"/>
    </source>
</evidence>
<dbReference type="PANTHER" id="PTHR30266">
    <property type="entry name" value="MECHANOSENSITIVE CHANNEL MSCL"/>
    <property type="match status" value="1"/>
</dbReference>
<dbReference type="OrthoDB" id="9810350at2"/>
<evidence type="ECO:0000313" key="10">
    <source>
        <dbReference type="EMBL" id="PWA11362.1"/>
    </source>
</evidence>
<dbReference type="NCBIfam" id="TIGR00220">
    <property type="entry name" value="mscL"/>
    <property type="match status" value="1"/>
</dbReference>
<keyword evidence="7 9" id="KW-0472">Membrane</keyword>
<protein>
    <recommendedName>
        <fullName evidence="9">Large-conductance mechanosensitive channel</fullName>
    </recommendedName>
</protein>
<accession>A0A2U1K1R2</accession>
<dbReference type="HAMAP" id="MF_00115">
    <property type="entry name" value="MscL"/>
    <property type="match status" value="1"/>
</dbReference>
<dbReference type="GO" id="GO:0008381">
    <property type="term" value="F:mechanosensitive monoatomic ion channel activity"/>
    <property type="evidence" value="ECO:0007669"/>
    <property type="project" value="UniProtKB-UniRule"/>
</dbReference>
<keyword evidence="2 9" id="KW-0813">Transport</keyword>
<organism evidence="10 11">
    <name type="scientific">Flavobacterium laiguense</name>
    <dbReference type="NCBI Taxonomy" id="2169409"/>
    <lineage>
        <taxon>Bacteria</taxon>
        <taxon>Pseudomonadati</taxon>
        <taxon>Bacteroidota</taxon>
        <taxon>Flavobacteriia</taxon>
        <taxon>Flavobacteriales</taxon>
        <taxon>Flavobacteriaceae</taxon>
        <taxon>Flavobacterium</taxon>
    </lineage>
</organism>
<feature type="transmembrane region" description="Helical" evidence="9">
    <location>
        <begin position="16"/>
        <end position="34"/>
    </location>
</feature>
<dbReference type="PANTHER" id="PTHR30266:SF2">
    <property type="entry name" value="LARGE-CONDUCTANCE MECHANOSENSITIVE CHANNEL"/>
    <property type="match status" value="1"/>
</dbReference>
<gene>
    <name evidence="9" type="primary">mscL</name>
    <name evidence="10" type="ORF">DB891_00675</name>
</gene>
<dbReference type="SUPFAM" id="SSF81330">
    <property type="entry name" value="Gated mechanosensitive channel"/>
    <property type="match status" value="1"/>
</dbReference>
<reference evidence="10 11" key="1">
    <citation type="submission" date="2018-04" db="EMBL/GenBank/DDBJ databases">
        <title>Flavobacterium sp. nov., isolated from glacier ice.</title>
        <authorList>
            <person name="Liu Q."/>
            <person name="Xin Y.-H."/>
        </authorList>
    </citation>
    <scope>NUCLEOTIDE SEQUENCE [LARGE SCALE GENOMIC DNA]</scope>
    <source>
        <strain evidence="10 11">LB2P30</strain>
    </source>
</reference>
<dbReference type="GO" id="GO:0005886">
    <property type="term" value="C:plasma membrane"/>
    <property type="evidence" value="ECO:0007669"/>
    <property type="project" value="UniProtKB-SubCell"/>
</dbReference>
<keyword evidence="6 9" id="KW-0406">Ion transport</keyword>
<sequence>MGFLNDFKAFLMKGEIVNLATAVIVGGAFGKIVTSFTNDVLMPPIGLLLGKVDFKNLKIILQDGIPAVMENGVEKVPAIAEIAINYGAFIQTVFDFVIIGFCIFMVLKAYEKSKKKEEVVVVPAGPTQEELLTQIRDLLKK</sequence>
<keyword evidence="4 9" id="KW-0812">Transmembrane</keyword>
<dbReference type="Proteomes" id="UP000245618">
    <property type="component" value="Unassembled WGS sequence"/>
</dbReference>
<keyword evidence="3 9" id="KW-1003">Cell membrane</keyword>
<dbReference type="InterPro" id="IPR037673">
    <property type="entry name" value="MSC/AndL"/>
</dbReference>
<comment type="similarity">
    <text evidence="9">Belongs to the MscL family.</text>
</comment>
<evidence type="ECO:0000256" key="9">
    <source>
        <dbReference type="HAMAP-Rule" id="MF_00115"/>
    </source>
</evidence>
<evidence type="ECO:0000256" key="8">
    <source>
        <dbReference type="ARBA" id="ARBA00023303"/>
    </source>
</evidence>
<comment type="subunit">
    <text evidence="9">Homopentamer.</text>
</comment>
<keyword evidence="8 9" id="KW-0407">Ion channel</keyword>
<evidence type="ECO:0000256" key="1">
    <source>
        <dbReference type="ARBA" id="ARBA00004141"/>
    </source>
</evidence>
<dbReference type="NCBIfam" id="NF001843">
    <property type="entry name" value="PRK00567.1-4"/>
    <property type="match status" value="1"/>
</dbReference>
<evidence type="ECO:0000256" key="5">
    <source>
        <dbReference type="ARBA" id="ARBA00022989"/>
    </source>
</evidence>
<evidence type="ECO:0000256" key="6">
    <source>
        <dbReference type="ARBA" id="ARBA00023065"/>
    </source>
</evidence>
<feature type="transmembrane region" description="Helical" evidence="9">
    <location>
        <begin position="83"/>
        <end position="107"/>
    </location>
</feature>
<dbReference type="InterPro" id="IPR001185">
    <property type="entry name" value="MS_channel"/>
</dbReference>
<evidence type="ECO:0000256" key="3">
    <source>
        <dbReference type="ARBA" id="ARBA00022475"/>
    </source>
</evidence>
<evidence type="ECO:0000256" key="4">
    <source>
        <dbReference type="ARBA" id="ARBA00022692"/>
    </source>
</evidence>
<dbReference type="AlphaFoldDB" id="A0A2U1K1R2"/>
<comment type="function">
    <text evidence="9">Channel that opens in response to stretch forces in the membrane lipid bilayer. May participate in the regulation of osmotic pressure changes within the cell.</text>
</comment>
<keyword evidence="11" id="KW-1185">Reference proteome</keyword>
<dbReference type="Gene3D" id="1.10.1200.120">
    <property type="entry name" value="Large-conductance mechanosensitive channel, MscL, domain 1"/>
    <property type="match status" value="1"/>
</dbReference>
<dbReference type="EMBL" id="QCZH01000001">
    <property type="protein sequence ID" value="PWA11362.1"/>
    <property type="molecule type" value="Genomic_DNA"/>
</dbReference>
<keyword evidence="5 9" id="KW-1133">Transmembrane helix</keyword>
<name>A0A2U1K1R2_9FLAO</name>
<comment type="caution">
    <text evidence="10">The sequence shown here is derived from an EMBL/GenBank/DDBJ whole genome shotgun (WGS) entry which is preliminary data.</text>
</comment>
<dbReference type="Pfam" id="PF01741">
    <property type="entry name" value="MscL"/>
    <property type="match status" value="1"/>
</dbReference>
<evidence type="ECO:0000256" key="2">
    <source>
        <dbReference type="ARBA" id="ARBA00022448"/>
    </source>
</evidence>
<dbReference type="RefSeq" id="WP_116759568.1">
    <property type="nucleotide sequence ID" value="NZ_QCZH01000001.1"/>
</dbReference>
<dbReference type="InterPro" id="IPR036019">
    <property type="entry name" value="MscL_channel"/>
</dbReference>
<evidence type="ECO:0000256" key="7">
    <source>
        <dbReference type="ARBA" id="ARBA00023136"/>
    </source>
</evidence>
<comment type="subcellular location">
    <subcellularLocation>
        <location evidence="9">Cell membrane</location>
        <topology evidence="9">Multi-pass membrane protein</topology>
    </subcellularLocation>
    <subcellularLocation>
        <location evidence="1">Membrane</location>
        <topology evidence="1">Multi-pass membrane protein</topology>
    </subcellularLocation>
</comment>